<evidence type="ECO:0000313" key="6">
    <source>
        <dbReference type="EMBL" id="MCT8970637.1"/>
    </source>
</evidence>
<dbReference type="Gene3D" id="3.30.9.10">
    <property type="entry name" value="D-Amino Acid Oxidase, subunit A, domain 2"/>
    <property type="match status" value="1"/>
</dbReference>
<dbReference type="EMBL" id="JALIDZ010000001">
    <property type="protein sequence ID" value="MCT8970637.1"/>
    <property type="molecule type" value="Genomic_DNA"/>
</dbReference>
<reference evidence="6 7" key="1">
    <citation type="submission" date="2022-04" db="EMBL/GenBank/DDBJ databases">
        <authorList>
            <person name="Ye Y.-Q."/>
            <person name="Du Z.-J."/>
        </authorList>
    </citation>
    <scope>NUCLEOTIDE SEQUENCE [LARGE SCALE GENOMIC DNA]</scope>
    <source>
        <strain evidence="6 7">A6E488</strain>
    </source>
</reference>
<dbReference type="Gene3D" id="3.50.50.60">
    <property type="entry name" value="FAD/NAD(P)-binding domain"/>
    <property type="match status" value="1"/>
</dbReference>
<evidence type="ECO:0000259" key="5">
    <source>
        <dbReference type="Pfam" id="PF01266"/>
    </source>
</evidence>
<dbReference type="SUPFAM" id="SSF51905">
    <property type="entry name" value="FAD/NAD(P)-binding domain"/>
    <property type="match status" value="1"/>
</dbReference>
<name>A0AAW5QRY7_9HYPH</name>
<comment type="caution">
    <text evidence="6">The sequence shown here is derived from an EMBL/GenBank/DDBJ whole genome shotgun (WGS) entry which is preliminary data.</text>
</comment>
<evidence type="ECO:0000256" key="4">
    <source>
        <dbReference type="ARBA" id="ARBA00023002"/>
    </source>
</evidence>
<keyword evidence="4" id="KW-0560">Oxidoreductase</keyword>
<keyword evidence="7" id="KW-1185">Reference proteome</keyword>
<evidence type="ECO:0000256" key="2">
    <source>
        <dbReference type="ARBA" id="ARBA00009410"/>
    </source>
</evidence>
<evidence type="ECO:0000256" key="1">
    <source>
        <dbReference type="ARBA" id="ARBA00001974"/>
    </source>
</evidence>
<gene>
    <name evidence="6" type="ORF">MUB46_02075</name>
</gene>
<dbReference type="GO" id="GO:0005737">
    <property type="term" value="C:cytoplasm"/>
    <property type="evidence" value="ECO:0007669"/>
    <property type="project" value="TreeGrafter"/>
</dbReference>
<dbReference type="PANTHER" id="PTHR13847">
    <property type="entry name" value="SARCOSINE DEHYDROGENASE-RELATED"/>
    <property type="match status" value="1"/>
</dbReference>
<sequence>MKDERYDLAVVGAGIVGLAHALMAARRGMKVVVVDRDAGANGASVRNFGFVTVTGQQHGECWRRARRSRDVWAEIAGPAGIEVAQRGLAVAARYAESLPVLEAFLETEMGEGCMLQTLDEARKTVPRLRDNVRAVLRSPHELRVESRDAIPQLAAYLERDHGVAFLRRAQVQGIALPAIETSAGTVRAEAAVVCPGDDFLSLYPERIAAYGLTRCKLHMMRLKPPAGAALGTAVMSDLGLVRYLGYAELPQAAALKARLERERADALEAGVHLIVVQSSDGSLVVGDSHHYGWTPEPFASEAVDRLILDEFDNVLDMGAYEVTERWTGIYASASDRLMLVDAPEDRVRLVIVTSGTGASTAFGIAEEVIDGMFGA</sequence>
<dbReference type="Proteomes" id="UP001320898">
    <property type="component" value="Unassembled WGS sequence"/>
</dbReference>
<evidence type="ECO:0000256" key="3">
    <source>
        <dbReference type="ARBA" id="ARBA00022630"/>
    </source>
</evidence>
<evidence type="ECO:0000313" key="7">
    <source>
        <dbReference type="Proteomes" id="UP001320898"/>
    </source>
</evidence>
<protein>
    <submittedName>
        <fullName evidence="6">TIGR03364 family FAD-dependent oxidoreductase</fullName>
    </submittedName>
</protein>
<comment type="similarity">
    <text evidence="2">Belongs to the DadA oxidoreductase family.</text>
</comment>
<dbReference type="PANTHER" id="PTHR13847:SF286">
    <property type="entry name" value="D-AMINO ACID DEHYDROGENASE"/>
    <property type="match status" value="1"/>
</dbReference>
<dbReference type="AlphaFoldDB" id="A0AAW5QRY7"/>
<dbReference type="InterPro" id="IPR017741">
    <property type="entry name" value="FAD-dependent_OxRdtase_HpnW"/>
</dbReference>
<accession>A0AAW5QRY7</accession>
<dbReference type="InterPro" id="IPR006076">
    <property type="entry name" value="FAD-dep_OxRdtase"/>
</dbReference>
<dbReference type="Pfam" id="PF01266">
    <property type="entry name" value="DAO"/>
    <property type="match status" value="1"/>
</dbReference>
<keyword evidence="3" id="KW-0285">Flavoprotein</keyword>
<dbReference type="RefSeq" id="WP_261614202.1">
    <property type="nucleotide sequence ID" value="NZ_JALIDZ010000001.1"/>
</dbReference>
<comment type="cofactor">
    <cofactor evidence="1">
        <name>FAD</name>
        <dbReference type="ChEBI" id="CHEBI:57692"/>
    </cofactor>
</comment>
<organism evidence="6 7">
    <name type="scientific">Microbaculum marinisediminis</name>
    <dbReference type="NCBI Taxonomy" id="2931392"/>
    <lineage>
        <taxon>Bacteria</taxon>
        <taxon>Pseudomonadati</taxon>
        <taxon>Pseudomonadota</taxon>
        <taxon>Alphaproteobacteria</taxon>
        <taxon>Hyphomicrobiales</taxon>
        <taxon>Tepidamorphaceae</taxon>
        <taxon>Microbaculum</taxon>
    </lineage>
</organism>
<dbReference type="InterPro" id="IPR036188">
    <property type="entry name" value="FAD/NAD-bd_sf"/>
</dbReference>
<dbReference type="NCBIfam" id="TIGR03364">
    <property type="entry name" value="HpnW_proposed"/>
    <property type="match status" value="1"/>
</dbReference>
<dbReference type="GO" id="GO:0016491">
    <property type="term" value="F:oxidoreductase activity"/>
    <property type="evidence" value="ECO:0007669"/>
    <property type="project" value="UniProtKB-KW"/>
</dbReference>
<proteinExistence type="inferred from homology"/>
<feature type="domain" description="FAD dependent oxidoreductase" evidence="5">
    <location>
        <begin position="7"/>
        <end position="369"/>
    </location>
</feature>